<keyword evidence="3" id="KW-1185">Reference proteome</keyword>
<proteinExistence type="predicted"/>
<feature type="compositionally biased region" description="Low complexity" evidence="1">
    <location>
        <begin position="43"/>
        <end position="58"/>
    </location>
</feature>
<organism evidence="2 3">
    <name type="scientific">Coniochaeta hoffmannii</name>
    <dbReference type="NCBI Taxonomy" id="91930"/>
    <lineage>
        <taxon>Eukaryota</taxon>
        <taxon>Fungi</taxon>
        <taxon>Dikarya</taxon>
        <taxon>Ascomycota</taxon>
        <taxon>Pezizomycotina</taxon>
        <taxon>Sordariomycetes</taxon>
        <taxon>Sordariomycetidae</taxon>
        <taxon>Coniochaetales</taxon>
        <taxon>Coniochaetaceae</taxon>
        <taxon>Coniochaeta</taxon>
    </lineage>
</organism>
<dbReference type="AlphaFoldDB" id="A0AA38RE22"/>
<gene>
    <name evidence="2" type="ORF">NKR19_g8550</name>
</gene>
<feature type="region of interest" description="Disordered" evidence="1">
    <location>
        <begin position="1"/>
        <end position="64"/>
    </location>
</feature>
<comment type="caution">
    <text evidence="2">The sequence shown here is derived from an EMBL/GenBank/DDBJ whole genome shotgun (WGS) entry which is preliminary data.</text>
</comment>
<evidence type="ECO:0000313" key="2">
    <source>
        <dbReference type="EMBL" id="KAJ9134687.1"/>
    </source>
</evidence>
<reference evidence="2" key="1">
    <citation type="submission" date="2022-07" db="EMBL/GenBank/DDBJ databases">
        <title>Fungi with potential for degradation of polypropylene.</title>
        <authorList>
            <person name="Gostincar C."/>
        </authorList>
    </citation>
    <scope>NUCLEOTIDE SEQUENCE</scope>
    <source>
        <strain evidence="2">EXF-13287</strain>
    </source>
</reference>
<accession>A0AA38RE22</accession>
<dbReference type="Proteomes" id="UP001174691">
    <property type="component" value="Unassembled WGS sequence"/>
</dbReference>
<evidence type="ECO:0000256" key="1">
    <source>
        <dbReference type="SAM" id="MobiDB-lite"/>
    </source>
</evidence>
<evidence type="ECO:0000313" key="3">
    <source>
        <dbReference type="Proteomes" id="UP001174691"/>
    </source>
</evidence>
<dbReference type="EMBL" id="JANBVN010000177">
    <property type="protein sequence ID" value="KAJ9134687.1"/>
    <property type="molecule type" value="Genomic_DNA"/>
</dbReference>
<name>A0AA38RE22_9PEZI</name>
<sequence>MRRTSSFAAAGRAKPGDVIFQKSAPRSTVSGAPPPDEPYYQPALSGNGAGAADSGSGSWPPISQEALVEPKVSSIIVDVDELDRWEQHWLDAHEGHYHPDYPLKGLGLKNLDPA</sequence>
<protein>
    <submittedName>
        <fullName evidence="2">Uncharacterized protein</fullName>
    </submittedName>
</protein>